<protein>
    <recommendedName>
        <fullName evidence="3">Tetratricopeptide repeat-containing protein</fullName>
    </recommendedName>
</protein>
<reference evidence="1" key="1">
    <citation type="submission" date="2020-10" db="EMBL/GenBank/DDBJ databases">
        <authorList>
            <person name="Gilroy R."/>
        </authorList>
    </citation>
    <scope>NUCLEOTIDE SEQUENCE</scope>
    <source>
        <strain evidence="1">517</strain>
    </source>
</reference>
<proteinExistence type="predicted"/>
<dbReference type="Proteomes" id="UP000727857">
    <property type="component" value="Unassembled WGS sequence"/>
</dbReference>
<dbReference type="InterPro" id="IPR011990">
    <property type="entry name" value="TPR-like_helical_dom_sf"/>
</dbReference>
<evidence type="ECO:0008006" key="3">
    <source>
        <dbReference type="Google" id="ProtNLM"/>
    </source>
</evidence>
<gene>
    <name evidence="1" type="ORF">IAB16_07035</name>
</gene>
<reference evidence="1" key="2">
    <citation type="journal article" date="2021" name="PeerJ">
        <title>Extensive microbial diversity within the chicken gut microbiome revealed by metagenomics and culture.</title>
        <authorList>
            <person name="Gilroy R."/>
            <person name="Ravi A."/>
            <person name="Getino M."/>
            <person name="Pursley I."/>
            <person name="Horton D.L."/>
            <person name="Alikhan N.F."/>
            <person name="Baker D."/>
            <person name="Gharbi K."/>
            <person name="Hall N."/>
            <person name="Watson M."/>
            <person name="Adriaenssens E.M."/>
            <person name="Foster-Nyarko E."/>
            <person name="Jarju S."/>
            <person name="Secka A."/>
            <person name="Antonio M."/>
            <person name="Oren A."/>
            <person name="Chaudhuri R.R."/>
            <person name="La Ragione R."/>
            <person name="Hildebrand F."/>
            <person name="Pallen M.J."/>
        </authorList>
    </citation>
    <scope>NUCLEOTIDE SEQUENCE</scope>
    <source>
        <strain evidence="1">517</strain>
    </source>
</reference>
<evidence type="ECO:0000313" key="1">
    <source>
        <dbReference type="EMBL" id="MBO8424758.1"/>
    </source>
</evidence>
<name>A0A940DJA7_9FIRM</name>
<dbReference type="Gene3D" id="1.25.40.10">
    <property type="entry name" value="Tetratricopeptide repeat domain"/>
    <property type="match status" value="1"/>
</dbReference>
<evidence type="ECO:0000313" key="2">
    <source>
        <dbReference type="Proteomes" id="UP000727857"/>
    </source>
</evidence>
<comment type="caution">
    <text evidence="1">The sequence shown here is derived from an EMBL/GenBank/DDBJ whole genome shotgun (WGS) entry which is preliminary data.</text>
</comment>
<dbReference type="EMBL" id="JADINF010000178">
    <property type="protein sequence ID" value="MBO8424758.1"/>
    <property type="molecule type" value="Genomic_DNA"/>
</dbReference>
<dbReference type="AlphaFoldDB" id="A0A940DJA7"/>
<organism evidence="1 2">
    <name type="scientific">Candidatus Stercoripulliclostridium pullicola</name>
    <dbReference type="NCBI Taxonomy" id="2840953"/>
    <lineage>
        <taxon>Bacteria</taxon>
        <taxon>Bacillati</taxon>
        <taxon>Bacillota</taxon>
        <taxon>Clostridia</taxon>
        <taxon>Eubacteriales</taxon>
        <taxon>Candidatus Stercoripulliclostridium</taxon>
    </lineage>
</organism>
<accession>A0A940DJA7</accession>
<sequence length="559" mass="61572">MAKIIDFSDNFAIFLKLLDEKTAAHEYETAISVTVKKLEETGKTFFGELLKHRLSELYIPIGAYEENIALLAELAGEAGRSEYLAAIKMLYREMCVSGRRFPDVYGEKIDVEYLLAQAASGDMEELWDDYAFTFERESGEPVRIDVSVRNDLKNFSEAAELLASGDPEGAVAVAECVPDDSVIAELALSVKAAAAADAGDYALAERAARKLYGINPASRIAADVILKCALDDSRFEEEFARLLDAYRETKNAVELAEISRTAMLNGYSREAYAAAQAAVRADKFYYEALVMLTLTATAEGEFDEAMTALYRGMRMYPRCNRLKMTEVVLKEYYNGDENVLRSAAAGIVPSAARSIKNKLLDLGCRRSLGARVDPAEARLALTRAIDFNCVDETEEELHGLFSARAEDYSDILIKGISSPYVGYPSKAVLLYMLLIYFSDAPHDFLVTSSKSAAYASLKEYVPASRKYYNLQRSVYALVSIQFIVNEGVPDANADIGAVVDRVFAKNVNMLNTEALCALVHYLYAEEAGLDEGGADKASIAAVYRVPVSLLEKYIEAYSG</sequence>